<name>R7YQJ2_CONA1</name>
<dbReference type="HOGENOM" id="CLU_882818_0_0_1"/>
<feature type="compositionally biased region" description="Basic and acidic residues" evidence="1">
    <location>
        <begin position="194"/>
        <end position="206"/>
    </location>
</feature>
<feature type="region of interest" description="Disordered" evidence="1">
    <location>
        <begin position="292"/>
        <end position="315"/>
    </location>
</feature>
<evidence type="ECO:0000313" key="2">
    <source>
        <dbReference type="EMBL" id="EON63946.1"/>
    </source>
</evidence>
<evidence type="ECO:0000256" key="1">
    <source>
        <dbReference type="SAM" id="MobiDB-lite"/>
    </source>
</evidence>
<protein>
    <submittedName>
        <fullName evidence="2">Uncharacterized protein</fullName>
    </submittedName>
</protein>
<dbReference type="AlphaFoldDB" id="R7YQJ2"/>
<feature type="region of interest" description="Disordered" evidence="1">
    <location>
        <begin position="178"/>
        <end position="206"/>
    </location>
</feature>
<gene>
    <name evidence="2" type="ORF">W97_03175</name>
</gene>
<organism evidence="2 3">
    <name type="scientific">Coniosporium apollinis (strain CBS 100218)</name>
    <name type="common">Rock-inhabiting black yeast</name>
    <dbReference type="NCBI Taxonomy" id="1168221"/>
    <lineage>
        <taxon>Eukaryota</taxon>
        <taxon>Fungi</taxon>
        <taxon>Dikarya</taxon>
        <taxon>Ascomycota</taxon>
        <taxon>Pezizomycotina</taxon>
        <taxon>Dothideomycetes</taxon>
        <taxon>Dothideomycetes incertae sedis</taxon>
        <taxon>Coniosporium</taxon>
    </lineage>
</organism>
<keyword evidence="3" id="KW-1185">Reference proteome</keyword>
<proteinExistence type="predicted"/>
<dbReference type="RefSeq" id="XP_007779263.1">
    <property type="nucleotide sequence ID" value="XM_007781073.1"/>
</dbReference>
<evidence type="ECO:0000313" key="3">
    <source>
        <dbReference type="Proteomes" id="UP000016924"/>
    </source>
</evidence>
<feature type="compositionally biased region" description="Acidic residues" evidence="1">
    <location>
        <begin position="295"/>
        <end position="315"/>
    </location>
</feature>
<sequence>MSKTESTSPSGNGKSPTARRHAVSEQGGVVGVASVAISSLMPGRLRDIRDGVGDMSYKPSHCDKHETMRGYCPDCEGPNVEQGRAYCAARDFRKVRKVIRAIGEARDKERRARVLRANIRDKAVNAMQGINGCEEKGRSVRFDDKQVHRLEAEYRPSPLYSRSDLYYAPGRYADHSGNGIEDTSFMRDPTYGVGDKDAGEDRPVSKEEKNLMKVENYFSKLDSHMVALRNFETSQEAAPGATEDMKMSDWEDLDEDELKAHLHELHGNSEDDFPGEEELVGEELEAYLRDMYANDSDDFPEDESSKEDFSEYEIL</sequence>
<reference evidence="3" key="1">
    <citation type="submission" date="2012-06" db="EMBL/GenBank/DDBJ databases">
        <title>The genome sequence of Coniosporium apollinis CBS 100218.</title>
        <authorList>
            <consortium name="The Broad Institute Genome Sequencing Platform"/>
            <person name="Cuomo C."/>
            <person name="Gorbushina A."/>
            <person name="Noack S."/>
            <person name="Walker B."/>
            <person name="Young S.K."/>
            <person name="Zeng Q."/>
            <person name="Gargeya S."/>
            <person name="Fitzgerald M."/>
            <person name="Haas B."/>
            <person name="Abouelleil A."/>
            <person name="Alvarado L."/>
            <person name="Arachchi H.M."/>
            <person name="Berlin A.M."/>
            <person name="Chapman S.B."/>
            <person name="Goldberg J."/>
            <person name="Griggs A."/>
            <person name="Gujja S."/>
            <person name="Hansen M."/>
            <person name="Howarth C."/>
            <person name="Imamovic A."/>
            <person name="Larimer J."/>
            <person name="McCowan C."/>
            <person name="Montmayeur A."/>
            <person name="Murphy C."/>
            <person name="Neiman D."/>
            <person name="Pearson M."/>
            <person name="Priest M."/>
            <person name="Roberts A."/>
            <person name="Saif S."/>
            <person name="Shea T."/>
            <person name="Sisk P."/>
            <person name="Sykes S."/>
            <person name="Wortman J."/>
            <person name="Nusbaum C."/>
            <person name="Birren B."/>
        </authorList>
    </citation>
    <scope>NUCLEOTIDE SEQUENCE [LARGE SCALE GENOMIC DNA]</scope>
    <source>
        <strain evidence="3">CBS 100218</strain>
    </source>
</reference>
<dbReference type="EMBL" id="JH767566">
    <property type="protein sequence ID" value="EON63946.1"/>
    <property type="molecule type" value="Genomic_DNA"/>
</dbReference>
<dbReference type="OrthoDB" id="5366952at2759"/>
<feature type="compositionally biased region" description="Polar residues" evidence="1">
    <location>
        <begin position="1"/>
        <end position="15"/>
    </location>
</feature>
<accession>R7YQJ2</accession>
<feature type="region of interest" description="Disordered" evidence="1">
    <location>
        <begin position="1"/>
        <end position="26"/>
    </location>
</feature>
<dbReference type="GeneID" id="19900486"/>
<dbReference type="Proteomes" id="UP000016924">
    <property type="component" value="Unassembled WGS sequence"/>
</dbReference>